<keyword evidence="2" id="KW-0732">Signal</keyword>
<reference evidence="4" key="1">
    <citation type="submission" date="2016-10" db="EMBL/GenBank/DDBJ databases">
        <authorList>
            <person name="Varghese N."/>
            <person name="Submissions S."/>
        </authorList>
    </citation>
    <scope>NUCLEOTIDE SEQUENCE [LARGE SCALE GENOMIC DNA]</scope>
    <source>
        <strain evidence="4">LMG 26416</strain>
    </source>
</reference>
<dbReference type="OrthoDB" id="9108939at2"/>
<evidence type="ECO:0000313" key="3">
    <source>
        <dbReference type="EMBL" id="SEL30062.1"/>
    </source>
</evidence>
<organism evidence="3 4">
    <name type="scientific">Paraburkholderia caballeronis</name>
    <dbReference type="NCBI Taxonomy" id="416943"/>
    <lineage>
        <taxon>Bacteria</taxon>
        <taxon>Pseudomonadati</taxon>
        <taxon>Pseudomonadota</taxon>
        <taxon>Betaproteobacteria</taxon>
        <taxon>Burkholderiales</taxon>
        <taxon>Burkholderiaceae</taxon>
        <taxon>Paraburkholderia</taxon>
    </lineage>
</organism>
<name>A0A1H7P2M2_9BURK</name>
<evidence type="ECO:0000313" key="4">
    <source>
        <dbReference type="Proteomes" id="UP000199120"/>
    </source>
</evidence>
<evidence type="ECO:0000256" key="2">
    <source>
        <dbReference type="SAM" id="SignalP"/>
    </source>
</evidence>
<sequence length="85" mass="9039">MKIRLPLIVACVLVVGTAMPRSVHADDAQPSRPPPHQKMQDDANASAQASTDMSYGGAADTRSVSGNAANQRCLPRARCDIFFGQ</sequence>
<dbReference type="EMBL" id="FOAJ01000006">
    <property type="protein sequence ID" value="SEL30062.1"/>
    <property type="molecule type" value="Genomic_DNA"/>
</dbReference>
<dbReference type="AlphaFoldDB" id="A0A1H7P2M2"/>
<keyword evidence="4" id="KW-1185">Reference proteome</keyword>
<feature type="compositionally biased region" description="Polar residues" evidence="1">
    <location>
        <begin position="43"/>
        <end position="53"/>
    </location>
</feature>
<feature type="chain" id="PRO_5030029135" evidence="2">
    <location>
        <begin position="26"/>
        <end position="85"/>
    </location>
</feature>
<feature type="region of interest" description="Disordered" evidence="1">
    <location>
        <begin position="23"/>
        <end position="69"/>
    </location>
</feature>
<proteinExistence type="predicted"/>
<dbReference type="Proteomes" id="UP000199120">
    <property type="component" value="Unassembled WGS sequence"/>
</dbReference>
<dbReference type="RefSeq" id="WP_090550851.1">
    <property type="nucleotide sequence ID" value="NZ_FNSR01000002.1"/>
</dbReference>
<feature type="signal peptide" evidence="2">
    <location>
        <begin position="1"/>
        <end position="25"/>
    </location>
</feature>
<protein>
    <submittedName>
        <fullName evidence="3">Uncharacterized protein</fullName>
    </submittedName>
</protein>
<evidence type="ECO:0000256" key="1">
    <source>
        <dbReference type="SAM" id="MobiDB-lite"/>
    </source>
</evidence>
<gene>
    <name evidence="3" type="ORF">SAMN05192542_106204</name>
</gene>
<accession>A0A1H7P2M2</accession>